<name>A0A371NQX8_9MICO</name>
<dbReference type="PANTHER" id="PTHR43809">
    <property type="entry name" value="NITRITE REDUCTASE (NADH) LARGE SUBUNIT"/>
    <property type="match status" value="1"/>
</dbReference>
<dbReference type="InterPro" id="IPR041854">
    <property type="entry name" value="BFD-like_2Fe2S-bd_dom_sf"/>
</dbReference>
<dbReference type="InterPro" id="IPR036188">
    <property type="entry name" value="FAD/NAD-bd_sf"/>
</dbReference>
<dbReference type="Pfam" id="PF07992">
    <property type="entry name" value="Pyr_redox_2"/>
    <property type="match status" value="1"/>
</dbReference>
<gene>
    <name evidence="12" type="ORF">DY023_14170</name>
</gene>
<evidence type="ECO:0000256" key="5">
    <source>
        <dbReference type="ARBA" id="ARBA00022617"/>
    </source>
</evidence>
<feature type="domain" description="BFD-like [2Fe-2S]-binding" evidence="10">
    <location>
        <begin position="471"/>
        <end position="518"/>
    </location>
</feature>
<comment type="caution">
    <text evidence="12">The sequence shown here is derived from an EMBL/GenBank/DDBJ whole genome shotgun (WGS) entry which is preliminary data.</text>
</comment>
<evidence type="ECO:0000313" key="12">
    <source>
        <dbReference type="EMBL" id="REJ04583.1"/>
    </source>
</evidence>
<dbReference type="EMBL" id="QUAB01000046">
    <property type="protein sequence ID" value="REJ04583.1"/>
    <property type="molecule type" value="Genomic_DNA"/>
</dbReference>
<evidence type="ECO:0000256" key="1">
    <source>
        <dbReference type="ARBA" id="ARBA00001929"/>
    </source>
</evidence>
<dbReference type="GO" id="GO:0051536">
    <property type="term" value="F:iron-sulfur cluster binding"/>
    <property type="evidence" value="ECO:0007669"/>
    <property type="project" value="UniProtKB-KW"/>
</dbReference>
<evidence type="ECO:0000256" key="7">
    <source>
        <dbReference type="ARBA" id="ARBA00023002"/>
    </source>
</evidence>
<dbReference type="AlphaFoldDB" id="A0A371NQX8"/>
<sequence>MRIVVIGFGPVGARFVEGMLPAVRAGAVTLTVLGAEQDDAYNRVLIAELAVGRATRERLDLPGAAAAAAAGASVRLGEAAVSIDRSRRVVHTSGGDRIAYDRLVLATGARANVPTLFGMEKARRHRLSRALHPELLDRGEHDLPRGVTALRDLADAEQVAAAVRAGLRIVVLGAGVLGLEVALAAREQGAEVVVVHTGGVPMSRNLDDDGGRMLARAARGAGVQMLAHAVAESIVTRTDDSGGIRFDALLCADGTLVRGDLLLLSVGASARVELAAASDLAVATGILVDERLASWTDPSIFAIGDCAQVAARDSARADGHVAGAPSGLIGPGWRQADALSAWLCGAGDEMHPLADRPAVVALKAEGVDVISGGAVDADPWDDDPHADACAHRRQVSQWLDPARGCYVKMVTRAGVLEGFVAVGMPRAGAELALLFERGGELPADRGALLRLDGVDSGEALGTDPFAPDATVCWCNGVTVQRISDALADGADTVECVGSTTRAGTGCGGCRGRIAELIARDVPLTGGARVG</sequence>
<dbReference type="Gene3D" id="3.50.50.60">
    <property type="entry name" value="FAD/NAD(P)-binding domain"/>
    <property type="match status" value="2"/>
</dbReference>
<evidence type="ECO:0000259" key="10">
    <source>
        <dbReference type="Pfam" id="PF04324"/>
    </source>
</evidence>
<accession>A0A371NQX8</accession>
<dbReference type="OrthoDB" id="1145at2"/>
<evidence type="ECO:0000256" key="9">
    <source>
        <dbReference type="ARBA" id="ARBA00023014"/>
    </source>
</evidence>
<comment type="cofactor">
    <cofactor evidence="2">
        <name>[4Fe-4S] cluster</name>
        <dbReference type="ChEBI" id="CHEBI:49883"/>
    </cofactor>
</comment>
<dbReference type="PANTHER" id="PTHR43809:SF1">
    <property type="entry name" value="NITRITE REDUCTASE (NADH) LARGE SUBUNIT"/>
    <property type="match status" value="1"/>
</dbReference>
<evidence type="ECO:0000256" key="2">
    <source>
        <dbReference type="ARBA" id="ARBA00001966"/>
    </source>
</evidence>
<dbReference type="SUPFAM" id="SSF51905">
    <property type="entry name" value="FAD/NAD(P)-binding domain"/>
    <property type="match status" value="2"/>
</dbReference>
<protein>
    <submittedName>
        <fullName evidence="12">NAD(P)/FAD-dependent oxidoreductase</fullName>
    </submittedName>
</protein>
<keyword evidence="8" id="KW-0408">Iron</keyword>
<evidence type="ECO:0000256" key="8">
    <source>
        <dbReference type="ARBA" id="ARBA00023004"/>
    </source>
</evidence>
<organism evidence="12 13">
    <name type="scientific">Microbacterium bovistercoris</name>
    <dbReference type="NCBI Taxonomy" id="2293570"/>
    <lineage>
        <taxon>Bacteria</taxon>
        <taxon>Bacillati</taxon>
        <taxon>Actinomycetota</taxon>
        <taxon>Actinomycetes</taxon>
        <taxon>Micrococcales</taxon>
        <taxon>Microbacteriaceae</taxon>
        <taxon>Microbacterium</taxon>
    </lineage>
</organism>
<comment type="cofactor">
    <cofactor evidence="1">
        <name>siroheme</name>
        <dbReference type="ChEBI" id="CHEBI:60052"/>
    </cofactor>
</comment>
<dbReference type="PRINTS" id="PR00368">
    <property type="entry name" value="FADPNR"/>
</dbReference>
<keyword evidence="6" id="KW-0479">Metal-binding</keyword>
<dbReference type="RefSeq" id="WP_116242981.1">
    <property type="nucleotide sequence ID" value="NZ_QUAB01000046.1"/>
</dbReference>
<keyword evidence="5" id="KW-0349">Heme</keyword>
<reference evidence="12 13" key="1">
    <citation type="submission" date="2018-08" db="EMBL/GenBank/DDBJ databases">
        <title>Isolation, diversity and antifungal activity of Actinobacteria from cow dung.</title>
        <authorList>
            <person name="Ling L."/>
        </authorList>
    </citation>
    <scope>NUCLEOTIDE SEQUENCE [LARGE SCALE GENOMIC DNA]</scope>
    <source>
        <strain evidence="12 13">NEAU-LLE</strain>
    </source>
</reference>
<dbReference type="InterPro" id="IPR007419">
    <property type="entry name" value="BFD-like_2Fe2S-bd_dom"/>
</dbReference>
<dbReference type="GO" id="GO:0046872">
    <property type="term" value="F:metal ion binding"/>
    <property type="evidence" value="ECO:0007669"/>
    <property type="project" value="UniProtKB-KW"/>
</dbReference>
<keyword evidence="13" id="KW-1185">Reference proteome</keyword>
<evidence type="ECO:0000259" key="11">
    <source>
        <dbReference type="Pfam" id="PF07992"/>
    </source>
</evidence>
<evidence type="ECO:0000256" key="6">
    <source>
        <dbReference type="ARBA" id="ARBA00022723"/>
    </source>
</evidence>
<comment type="pathway">
    <text evidence="3">Nitrogen metabolism; nitrate reduction (assimilation).</text>
</comment>
<dbReference type="GO" id="GO:0016491">
    <property type="term" value="F:oxidoreductase activity"/>
    <property type="evidence" value="ECO:0007669"/>
    <property type="project" value="UniProtKB-KW"/>
</dbReference>
<dbReference type="InterPro" id="IPR052034">
    <property type="entry name" value="NasD-like"/>
</dbReference>
<evidence type="ECO:0000256" key="4">
    <source>
        <dbReference type="ARBA" id="ARBA00010429"/>
    </source>
</evidence>
<feature type="domain" description="FAD/NAD(P)-binding" evidence="11">
    <location>
        <begin position="1"/>
        <end position="308"/>
    </location>
</feature>
<dbReference type="Pfam" id="PF04324">
    <property type="entry name" value="Fer2_BFD"/>
    <property type="match status" value="1"/>
</dbReference>
<keyword evidence="7" id="KW-0560">Oxidoreductase</keyword>
<evidence type="ECO:0000313" key="13">
    <source>
        <dbReference type="Proteomes" id="UP000262172"/>
    </source>
</evidence>
<proteinExistence type="inferred from homology"/>
<comment type="similarity">
    <text evidence="4">Belongs to the nitrite and sulfite reductase 4Fe-4S domain family.</text>
</comment>
<dbReference type="InterPro" id="IPR023753">
    <property type="entry name" value="FAD/NAD-binding_dom"/>
</dbReference>
<keyword evidence="9" id="KW-0411">Iron-sulfur</keyword>
<evidence type="ECO:0000256" key="3">
    <source>
        <dbReference type="ARBA" id="ARBA00005096"/>
    </source>
</evidence>
<dbReference type="Gene3D" id="1.10.10.1100">
    <property type="entry name" value="BFD-like [2Fe-2S]-binding domain"/>
    <property type="match status" value="1"/>
</dbReference>
<dbReference type="Proteomes" id="UP000262172">
    <property type="component" value="Unassembled WGS sequence"/>
</dbReference>